<feature type="region of interest" description="Disordered" evidence="1">
    <location>
        <begin position="518"/>
        <end position="552"/>
    </location>
</feature>
<dbReference type="EMBL" id="HBGJ01016801">
    <property type="protein sequence ID" value="CAD9252422.1"/>
    <property type="molecule type" value="Transcribed_RNA"/>
</dbReference>
<feature type="region of interest" description="Disordered" evidence="1">
    <location>
        <begin position="577"/>
        <end position="601"/>
    </location>
</feature>
<evidence type="ECO:0000256" key="1">
    <source>
        <dbReference type="SAM" id="MobiDB-lite"/>
    </source>
</evidence>
<name>A0A6U4FDE0_9STRA</name>
<evidence type="ECO:0000313" key="2">
    <source>
        <dbReference type="EMBL" id="CAD9252422.1"/>
    </source>
</evidence>
<dbReference type="AlphaFoldDB" id="A0A6U4FDE0"/>
<feature type="compositionally biased region" description="Basic and acidic residues" evidence="1">
    <location>
        <begin position="378"/>
        <end position="388"/>
    </location>
</feature>
<evidence type="ECO:0000313" key="3">
    <source>
        <dbReference type="EMBL" id="CAD9252423.1"/>
    </source>
</evidence>
<feature type="region of interest" description="Disordered" evidence="1">
    <location>
        <begin position="91"/>
        <end position="201"/>
    </location>
</feature>
<feature type="compositionally biased region" description="Low complexity" evidence="1">
    <location>
        <begin position="353"/>
        <end position="364"/>
    </location>
</feature>
<reference evidence="2" key="1">
    <citation type="submission" date="2021-01" db="EMBL/GenBank/DDBJ databases">
        <authorList>
            <person name="Corre E."/>
            <person name="Pelletier E."/>
            <person name="Niang G."/>
            <person name="Scheremetjew M."/>
            <person name="Finn R."/>
            <person name="Kale V."/>
            <person name="Holt S."/>
            <person name="Cochrane G."/>
            <person name="Meng A."/>
            <person name="Brown T."/>
            <person name="Cohen L."/>
        </authorList>
    </citation>
    <scope>NUCLEOTIDE SEQUENCE</scope>
    <source>
        <strain evidence="2">CCMP2877</strain>
    </source>
</reference>
<feature type="region of interest" description="Disordered" evidence="1">
    <location>
        <begin position="644"/>
        <end position="668"/>
    </location>
</feature>
<feature type="compositionally biased region" description="Basic and acidic residues" evidence="1">
    <location>
        <begin position="141"/>
        <end position="151"/>
    </location>
</feature>
<proteinExistence type="predicted"/>
<protein>
    <submittedName>
        <fullName evidence="2">Uncharacterized protein</fullName>
    </submittedName>
</protein>
<feature type="compositionally biased region" description="Basic and acidic residues" evidence="1">
    <location>
        <begin position="114"/>
        <end position="125"/>
    </location>
</feature>
<gene>
    <name evidence="2" type="ORF">PPAR1163_LOCUS10786</name>
    <name evidence="3" type="ORF">PPAR1163_LOCUS10787</name>
</gene>
<dbReference type="EMBL" id="HBGJ01016802">
    <property type="protein sequence ID" value="CAD9252423.1"/>
    <property type="molecule type" value="Transcribed_RNA"/>
</dbReference>
<organism evidence="2">
    <name type="scientific">Phaeomonas parva</name>
    <dbReference type="NCBI Taxonomy" id="124430"/>
    <lineage>
        <taxon>Eukaryota</taxon>
        <taxon>Sar</taxon>
        <taxon>Stramenopiles</taxon>
        <taxon>Ochrophyta</taxon>
        <taxon>Pinguiophyceae</taxon>
        <taxon>Pinguiochrysidales</taxon>
        <taxon>Pinguiochrysidaceae</taxon>
        <taxon>Phaeomonas</taxon>
    </lineage>
</organism>
<sequence>MGSGASKMQRLRKVLIIRAYNARPKDVTVDEQFSKHWKYSDDGRPMITKSGIRDAIDVHSAPWIDPLLDELIPDDVESVYFDDFMRFLETGESPPVAPGKGQHSAKPPRPGSARHFEQDALHPERQPVSSTPRGLPKGKRRSADSRADPKPPHRRGSGSSSAKRAAPRPRREERPESGDSDEEVGSDDDTPPEIIVESGGIERVTTEHIYNDVYHTLGFEPAHASDYAVCVSPSKSMTVYDRRSRLARVNSNGRSLWRKREVVTQERVVHYTTIDEEGYVQELVETEKNQTEILHMETKDAGEFAHRETTNYESTEKLNNELVNASTGTEEYVHLKSQNDEYEHIESNMPPRAGATGAGQSAGADSKAAPESPSHLGGDPRARAEAKEAAVGLSEEDGALSETTLDYLLPYLQYMGGRVALFAVTAEDTFMTSSGPQTFLTLKGCFLQSDAAYSFSETLPPEENLRLLEDAVTLDPDAPLGANLANGLDDTCMFRVSDMLLQLDKLLEFQVKARAAATADDDSIAGDGAPMSEGKEELFDEGLGGPGLNEDKGLKAAEDEYRYRGAMGDPRDEENEFARANAVTPPPEEVEGLGDTHQRREKYSHLYEGKDVEELDEPSIFDAAAKGAARAAFSPERRFGAEVLNLDEVGNSPTQHERDAMQFSDDLD</sequence>
<feature type="region of interest" description="Disordered" evidence="1">
    <location>
        <begin position="346"/>
        <end position="395"/>
    </location>
</feature>
<accession>A0A6U4FDE0</accession>
<feature type="compositionally biased region" description="Acidic residues" evidence="1">
    <location>
        <begin position="178"/>
        <end position="191"/>
    </location>
</feature>